<keyword evidence="2" id="KW-1185">Reference proteome</keyword>
<dbReference type="AlphaFoldDB" id="A0AAD5K5L7"/>
<evidence type="ECO:0000313" key="2">
    <source>
        <dbReference type="Proteomes" id="UP001209540"/>
    </source>
</evidence>
<evidence type="ECO:0000313" key="1">
    <source>
        <dbReference type="EMBL" id="KAI9270560.1"/>
    </source>
</evidence>
<name>A0AAD5K5L7_9FUNG</name>
<protein>
    <submittedName>
        <fullName evidence="1">Uncharacterized protein</fullName>
    </submittedName>
</protein>
<dbReference type="Proteomes" id="UP001209540">
    <property type="component" value="Unassembled WGS sequence"/>
</dbReference>
<reference evidence="1" key="1">
    <citation type="journal article" date="2022" name="IScience">
        <title>Evolution of zygomycete secretomes and the origins of terrestrial fungal ecologies.</title>
        <authorList>
            <person name="Chang Y."/>
            <person name="Wang Y."/>
            <person name="Mondo S."/>
            <person name="Ahrendt S."/>
            <person name="Andreopoulos W."/>
            <person name="Barry K."/>
            <person name="Beard J."/>
            <person name="Benny G.L."/>
            <person name="Blankenship S."/>
            <person name="Bonito G."/>
            <person name="Cuomo C."/>
            <person name="Desiro A."/>
            <person name="Gervers K.A."/>
            <person name="Hundley H."/>
            <person name="Kuo A."/>
            <person name="LaButti K."/>
            <person name="Lang B.F."/>
            <person name="Lipzen A."/>
            <person name="O'Donnell K."/>
            <person name="Pangilinan J."/>
            <person name="Reynolds N."/>
            <person name="Sandor L."/>
            <person name="Smith M.E."/>
            <person name="Tsang A."/>
            <person name="Grigoriev I.V."/>
            <person name="Stajich J.E."/>
            <person name="Spatafora J.W."/>
        </authorList>
    </citation>
    <scope>NUCLEOTIDE SEQUENCE</scope>
    <source>
        <strain evidence="1">RSA 2281</strain>
    </source>
</reference>
<proteinExistence type="predicted"/>
<accession>A0AAD5K5L7</accession>
<gene>
    <name evidence="1" type="ORF">BDA99DRAFT_534670</name>
</gene>
<organism evidence="1 2">
    <name type="scientific">Phascolomyces articulosus</name>
    <dbReference type="NCBI Taxonomy" id="60185"/>
    <lineage>
        <taxon>Eukaryota</taxon>
        <taxon>Fungi</taxon>
        <taxon>Fungi incertae sedis</taxon>
        <taxon>Mucoromycota</taxon>
        <taxon>Mucoromycotina</taxon>
        <taxon>Mucoromycetes</taxon>
        <taxon>Mucorales</taxon>
        <taxon>Lichtheimiaceae</taxon>
        <taxon>Phascolomyces</taxon>
    </lineage>
</organism>
<comment type="caution">
    <text evidence="1">The sequence shown here is derived from an EMBL/GenBank/DDBJ whole genome shotgun (WGS) entry which is preliminary data.</text>
</comment>
<reference evidence="1" key="2">
    <citation type="submission" date="2023-02" db="EMBL/GenBank/DDBJ databases">
        <authorList>
            <consortium name="DOE Joint Genome Institute"/>
            <person name="Mondo S.J."/>
            <person name="Chang Y."/>
            <person name="Wang Y."/>
            <person name="Ahrendt S."/>
            <person name="Andreopoulos W."/>
            <person name="Barry K."/>
            <person name="Beard J."/>
            <person name="Benny G.L."/>
            <person name="Blankenship S."/>
            <person name="Bonito G."/>
            <person name="Cuomo C."/>
            <person name="Desiro A."/>
            <person name="Gervers K.A."/>
            <person name="Hundley H."/>
            <person name="Kuo A."/>
            <person name="LaButti K."/>
            <person name="Lang B.F."/>
            <person name="Lipzen A."/>
            <person name="O'Donnell K."/>
            <person name="Pangilinan J."/>
            <person name="Reynolds N."/>
            <person name="Sandor L."/>
            <person name="Smith M.W."/>
            <person name="Tsang A."/>
            <person name="Grigoriev I.V."/>
            <person name="Stajich J.E."/>
            <person name="Spatafora J.W."/>
        </authorList>
    </citation>
    <scope>NUCLEOTIDE SEQUENCE</scope>
    <source>
        <strain evidence="1">RSA 2281</strain>
    </source>
</reference>
<sequence length="130" mass="15321">MYMGCLTPKIKIIVPTLMIKTYKIRRVILHFTTKLQTIYQLKSHSTLQHEFQNNNIDDDHELICLNNKHSTAKESICNYDKSDSEHDKYYDDDDARRFLGFGGFHRDIDGDCYNVNNEDVIMDLKQDIVM</sequence>
<dbReference type="EMBL" id="JAIXMP010000007">
    <property type="protein sequence ID" value="KAI9270560.1"/>
    <property type="molecule type" value="Genomic_DNA"/>
</dbReference>